<dbReference type="Proteomes" id="UP001153076">
    <property type="component" value="Unassembled WGS sequence"/>
</dbReference>
<evidence type="ECO:0000313" key="2">
    <source>
        <dbReference type="Proteomes" id="UP001153076"/>
    </source>
</evidence>
<dbReference type="AlphaFoldDB" id="A0A9Q1GKA8"/>
<reference evidence="1" key="1">
    <citation type="submission" date="2022-04" db="EMBL/GenBank/DDBJ databases">
        <title>Carnegiea gigantea Genome sequencing and assembly v2.</title>
        <authorList>
            <person name="Copetti D."/>
            <person name="Sanderson M.J."/>
            <person name="Burquez A."/>
            <person name="Wojciechowski M.F."/>
        </authorList>
    </citation>
    <scope>NUCLEOTIDE SEQUENCE</scope>
    <source>
        <strain evidence="1">SGP5-SGP5p</strain>
        <tissue evidence="1">Aerial part</tissue>
    </source>
</reference>
<accession>A0A9Q1GKA8</accession>
<gene>
    <name evidence="1" type="ORF">Cgig2_023098</name>
</gene>
<sequence>MVIMLKNCVVLVGFDFIEIRDQLLDWDLKYWSASSWSKLVSFLGTLVMVDTNTQEKNKIILLILDYHLFSENTPCKDQVGLYENLLQVEFNIACVNQKLLTLEQVNPPDSCLIVDYLRLIRGLDEKGKMKKLAKRKLNANKRGKKKHKDIFQYGRKEEIC</sequence>
<comment type="caution">
    <text evidence="1">The sequence shown here is derived from an EMBL/GenBank/DDBJ whole genome shotgun (WGS) entry which is preliminary data.</text>
</comment>
<proteinExistence type="predicted"/>
<dbReference type="EMBL" id="JAKOGI010003160">
    <property type="protein sequence ID" value="KAJ8420774.1"/>
    <property type="molecule type" value="Genomic_DNA"/>
</dbReference>
<keyword evidence="2" id="KW-1185">Reference proteome</keyword>
<organism evidence="1 2">
    <name type="scientific">Carnegiea gigantea</name>
    <dbReference type="NCBI Taxonomy" id="171969"/>
    <lineage>
        <taxon>Eukaryota</taxon>
        <taxon>Viridiplantae</taxon>
        <taxon>Streptophyta</taxon>
        <taxon>Embryophyta</taxon>
        <taxon>Tracheophyta</taxon>
        <taxon>Spermatophyta</taxon>
        <taxon>Magnoliopsida</taxon>
        <taxon>eudicotyledons</taxon>
        <taxon>Gunneridae</taxon>
        <taxon>Pentapetalae</taxon>
        <taxon>Caryophyllales</taxon>
        <taxon>Cactineae</taxon>
        <taxon>Cactaceae</taxon>
        <taxon>Cactoideae</taxon>
        <taxon>Echinocereeae</taxon>
        <taxon>Carnegiea</taxon>
    </lineage>
</organism>
<evidence type="ECO:0000313" key="1">
    <source>
        <dbReference type="EMBL" id="KAJ8420774.1"/>
    </source>
</evidence>
<name>A0A9Q1GKA8_9CARY</name>
<protein>
    <submittedName>
        <fullName evidence="1">Uncharacterized protein</fullName>
    </submittedName>
</protein>